<dbReference type="GO" id="GO:0006629">
    <property type="term" value="P:lipid metabolic process"/>
    <property type="evidence" value="ECO:0007669"/>
    <property type="project" value="InterPro"/>
</dbReference>
<dbReference type="RefSeq" id="XP_067691273.1">
    <property type="nucleotide sequence ID" value="XM_067835902.1"/>
</dbReference>
<evidence type="ECO:0000256" key="2">
    <source>
        <dbReference type="SAM" id="Phobius"/>
    </source>
</evidence>
<feature type="region of interest" description="Disordered" evidence="1">
    <location>
        <begin position="270"/>
        <end position="292"/>
    </location>
</feature>
<keyword evidence="2" id="KW-0812">Transmembrane</keyword>
<feature type="region of interest" description="Disordered" evidence="1">
    <location>
        <begin position="1615"/>
        <end position="1642"/>
    </location>
</feature>
<dbReference type="InterPro" id="IPR051218">
    <property type="entry name" value="Sec_MonoDiacylglyc_Lipase"/>
</dbReference>
<feature type="compositionally biased region" description="Polar residues" evidence="1">
    <location>
        <begin position="938"/>
        <end position="950"/>
    </location>
</feature>
<comment type="caution">
    <text evidence="4">The sequence shown here is derived from an EMBL/GenBank/DDBJ whole genome shotgun (WGS) entry which is preliminary data.</text>
</comment>
<feature type="transmembrane region" description="Helical" evidence="2">
    <location>
        <begin position="424"/>
        <end position="443"/>
    </location>
</feature>
<feature type="region of interest" description="Disordered" evidence="1">
    <location>
        <begin position="1381"/>
        <end position="1414"/>
    </location>
</feature>
<sequence length="1642" mass="178159">MSSFSSRVFLYAWYAVLVVALVVQSNVLLQWSTRNFCGAADEVSVYHLEQWNSSACLSWEAYWVRSAYTRSWSQDYPPQPQPQSQQESLAGGREGVSTTSASAGGGSDRYRYVTWPPVDGVPDTDSARSSCGDVDAVNFSEQFLPPRLSQRARETSGASLRQRAAPPSLSLGCSSEASTASSMSSLIMSPAPPPLRLVYKLRWTAQALSGVLDRQLNRFLHIFVSLASPLAMHTAASSARAAWRTSVSQSPRGVSQRVYDVLVALEETSLTPHGDDSESSSSSSNGGSGSAHKESKYVYTYRASVTCRSDAPRCSNIVLPSSVVIPANESQLTLTLIDVDAELAEASLGGAMVGHAGDSGLPWVPASRLLTREGALAGLADSPCMHRAPSRQHAPLASSATTTSSPSSAVGVMYQRSRYTIGTLVFRYVFLIITLFSMLRFLYRSQHAHELQFEQKWTLTAQIGLIGYLNPVYWWCIYAGEGALRGGASHRTPAPGSALAGFLHRLPRFTLYYIEFHVPTYFAALIVCYVWSVIAGSFRWHLPHTTAAAPAGAAESAFHPPVATCIPSPAASTRGDDPHPSLRGRAESAADGSAEAGVHAVPSSTIARFRVRVLLSTFLTLVTGLDMIKCYLEEEVVGGSELTCKSPMCLRIDKCIGYLLLCGILSSGMGLYWLRRNLARHPYLSTRPQQLACRIMIFMYFTGGIYAVLQVALLDALYAQLLGVIYYQPLIQLPHLLVLTSLVNHMTYVYTTTQSSRQIPLRPNDPRWKRVGWSSRWYRWLSLHGGSLYVFFSEAEERTFYEVQVTSQIAQRKRKLEKRKRKQNKKRRETATARAVEGVKAGGDTDGGRCTRLPLPPLDASASAAAAAATAPSMEGGEAAEDAAFAHSPRDERRWLLPQDMPGCLRTLPITTVRPCTCSGDREAHAGGVDDDDEKNGTHNSPRSPSTGRSLSCEDEPATIAAAHNPGVVLPGCEPEASDVPALPQSFVEPGAADATAGDSDHLTQSGRDSRHALLRVSNRMLDALHRAESRLVDGTATFLDFLEETCVDRPLHALLQQRARQSFVFFNLETAIDCLNLSWEAYAVRESRGDEFIRTGIQVSATEMPRAALGLAERAAMMILGLCFKPSPHANLALDDSAEDDVAVVVSPTPGDDRAPLLGERRASPSSSPARATRGAEVASSAIRTDQTAVADPPDCGTNARSSSCQPFLWYPVRATSATLKYFGESSPPSGAAAAATSSYASPSVGTASLPPRASAANARTSADAARLPRMNVEQYGYHRVAVLETRGVQVVVVRMDTSGACPAHVGKTPRLVIAFRGTDNVANVMEDIRFRQRTWKEMETPTLSARASVHSGFLELWMSLKERVIDVVLTELRNQCAPAGELQTNDPAADTTDRAGDGATSATGSSPSHADRDACRTAIPFSAMWTSPRSSGGRGRAEAGGGDSGRQRGCREGFMRIYVTGHSLGGALASLCAYTLRRMLLFIRYPEPDLVVYTFGQPRIGNSVFKQYYNRAVPCTFRVVNESDAVSGFNFFGGHHVGVQVNIDRHGNYVCKPMHIERMFRPTRGRGFALANHTIAAYADSLNAMADVYTHGACTLRCHRSYVDVIKTVSSTDNEEEGHSAEVVMDESQQSALSIPRSLR</sequence>
<organism evidence="4 5">
    <name type="scientific">Leishmania enriettii</name>
    <dbReference type="NCBI Taxonomy" id="5663"/>
    <lineage>
        <taxon>Eukaryota</taxon>
        <taxon>Discoba</taxon>
        <taxon>Euglenozoa</taxon>
        <taxon>Kinetoplastea</taxon>
        <taxon>Metakinetoplastina</taxon>
        <taxon>Trypanosomatida</taxon>
        <taxon>Trypanosomatidae</taxon>
        <taxon>Leishmaniinae</taxon>
        <taxon>Leishmania</taxon>
    </lineage>
</organism>
<feature type="compositionally biased region" description="Low complexity" evidence="1">
    <location>
        <begin position="1399"/>
        <end position="1410"/>
    </location>
</feature>
<feature type="region of interest" description="Disordered" evidence="1">
    <location>
        <begin position="1147"/>
        <end position="1183"/>
    </location>
</feature>
<proteinExistence type="predicted"/>
<feature type="compositionally biased region" description="Low complexity" evidence="1">
    <location>
        <begin position="74"/>
        <end position="88"/>
    </location>
</feature>
<feature type="transmembrane region" description="Helical" evidence="2">
    <location>
        <begin position="12"/>
        <end position="29"/>
    </location>
</feature>
<feature type="compositionally biased region" description="Basic residues" evidence="1">
    <location>
        <begin position="814"/>
        <end position="828"/>
    </location>
</feature>
<name>A0A836KKM1_LEIEN</name>
<feature type="region of interest" description="Disordered" evidence="1">
    <location>
        <begin position="74"/>
        <end position="115"/>
    </location>
</feature>
<keyword evidence="2" id="KW-0472">Membrane</keyword>
<feature type="region of interest" description="Disordered" evidence="1">
    <location>
        <begin position="568"/>
        <end position="595"/>
    </location>
</feature>
<feature type="region of interest" description="Disordered" evidence="1">
    <location>
        <begin position="148"/>
        <end position="173"/>
    </location>
</feature>
<dbReference type="KEGG" id="lenr:94171412"/>
<dbReference type="OrthoDB" id="345705at2759"/>
<dbReference type="Pfam" id="PF01764">
    <property type="entry name" value="Lipase_3"/>
    <property type="match status" value="1"/>
</dbReference>
<dbReference type="Gene3D" id="3.40.50.1820">
    <property type="entry name" value="alpha/beta hydrolase"/>
    <property type="match status" value="1"/>
</dbReference>
<feature type="transmembrane region" description="Helical" evidence="2">
    <location>
        <begin position="655"/>
        <end position="675"/>
    </location>
</feature>
<evidence type="ECO:0000259" key="3">
    <source>
        <dbReference type="Pfam" id="PF01764"/>
    </source>
</evidence>
<accession>A0A836KKM1</accession>
<feature type="compositionally biased region" description="Low complexity" evidence="1">
    <location>
        <begin position="397"/>
        <end position="407"/>
    </location>
</feature>
<keyword evidence="2" id="KW-1133">Transmembrane helix</keyword>
<feature type="transmembrane region" description="Helical" evidence="2">
    <location>
        <begin position="511"/>
        <end position="534"/>
    </location>
</feature>
<dbReference type="CDD" id="cd00519">
    <property type="entry name" value="Lipase_3"/>
    <property type="match status" value="1"/>
</dbReference>
<dbReference type="SUPFAM" id="SSF53474">
    <property type="entry name" value="alpha/beta-Hydrolases"/>
    <property type="match status" value="1"/>
</dbReference>
<feature type="compositionally biased region" description="Basic and acidic residues" evidence="1">
    <location>
        <begin position="1152"/>
        <end position="1164"/>
    </location>
</feature>
<dbReference type="EMBL" id="JAFHKP010000029">
    <property type="protein sequence ID" value="KAG5474080.1"/>
    <property type="molecule type" value="Genomic_DNA"/>
</dbReference>
<feature type="compositionally biased region" description="Basic and acidic residues" evidence="1">
    <location>
        <begin position="574"/>
        <end position="588"/>
    </location>
</feature>
<reference evidence="4 5" key="1">
    <citation type="submission" date="2021-02" db="EMBL/GenBank/DDBJ databases">
        <title>Leishmania (Mundinia) enrietti genome sequencing and assembly.</title>
        <authorList>
            <person name="Almutairi H."/>
            <person name="Gatherer D."/>
        </authorList>
    </citation>
    <scope>NUCLEOTIDE SEQUENCE [LARGE SCALE GENOMIC DNA]</scope>
    <source>
        <strain evidence="4">CUR178</strain>
    </source>
</reference>
<dbReference type="PANTHER" id="PTHR45856">
    <property type="entry name" value="ALPHA/BETA-HYDROLASES SUPERFAMILY PROTEIN"/>
    <property type="match status" value="1"/>
</dbReference>
<keyword evidence="5" id="KW-1185">Reference proteome</keyword>
<evidence type="ECO:0000256" key="1">
    <source>
        <dbReference type="SAM" id="MobiDB-lite"/>
    </source>
</evidence>
<evidence type="ECO:0000313" key="4">
    <source>
        <dbReference type="EMBL" id="KAG5474080.1"/>
    </source>
</evidence>
<feature type="compositionally biased region" description="Gly residues" evidence="1">
    <location>
        <begin position="1434"/>
        <end position="1446"/>
    </location>
</feature>
<dbReference type="PANTHER" id="PTHR45856:SF11">
    <property type="entry name" value="FUNGAL LIPASE-LIKE DOMAIN-CONTAINING PROTEIN"/>
    <property type="match status" value="1"/>
</dbReference>
<feature type="compositionally biased region" description="Low complexity" evidence="1">
    <location>
        <begin position="1165"/>
        <end position="1177"/>
    </location>
</feature>
<feature type="compositionally biased region" description="Low complexity" evidence="1">
    <location>
        <begin position="858"/>
        <end position="886"/>
    </location>
</feature>
<feature type="transmembrane region" description="Helical" evidence="2">
    <location>
        <begin position="695"/>
        <end position="718"/>
    </location>
</feature>
<gene>
    <name evidence="4" type="ORF">CUR178_04191</name>
</gene>
<feature type="region of interest" description="Disordered" evidence="1">
    <location>
        <begin position="388"/>
        <end position="407"/>
    </location>
</feature>
<feature type="region of interest" description="Disordered" evidence="1">
    <location>
        <begin position="923"/>
        <end position="953"/>
    </location>
</feature>
<feature type="region of interest" description="Disordered" evidence="1">
    <location>
        <begin position="1243"/>
        <end position="1262"/>
    </location>
</feature>
<protein>
    <recommendedName>
        <fullName evidence="3">Fungal lipase-type domain-containing protein</fullName>
    </recommendedName>
</protein>
<dbReference type="Proteomes" id="UP000674179">
    <property type="component" value="Chromosome 29"/>
</dbReference>
<evidence type="ECO:0000313" key="5">
    <source>
        <dbReference type="Proteomes" id="UP000674179"/>
    </source>
</evidence>
<feature type="region of interest" description="Disordered" evidence="1">
    <location>
        <begin position="1426"/>
        <end position="1449"/>
    </location>
</feature>
<feature type="domain" description="Fungal lipase-type" evidence="3">
    <location>
        <begin position="1457"/>
        <end position="1529"/>
    </location>
</feature>
<feature type="region of interest" description="Disordered" evidence="1">
    <location>
        <begin position="814"/>
        <end position="887"/>
    </location>
</feature>
<dbReference type="GeneID" id="94171412"/>
<dbReference type="InterPro" id="IPR002921">
    <property type="entry name" value="Fungal_lipase-type"/>
</dbReference>
<dbReference type="InterPro" id="IPR029058">
    <property type="entry name" value="AB_hydrolase_fold"/>
</dbReference>